<feature type="region of interest" description="Disordered" evidence="1">
    <location>
        <begin position="16"/>
        <end position="77"/>
    </location>
</feature>
<evidence type="ECO:0000313" key="2">
    <source>
        <dbReference type="EMBL" id="RRT67897.1"/>
    </source>
</evidence>
<dbReference type="EMBL" id="AMZH03004877">
    <property type="protein sequence ID" value="RRT67897.1"/>
    <property type="molecule type" value="Genomic_DNA"/>
</dbReference>
<reference evidence="2 3" key="1">
    <citation type="journal article" date="2014" name="Agronomy (Basel)">
        <title>A Draft Genome Sequence for Ensete ventricosum, the Drought-Tolerant Tree Against Hunger.</title>
        <authorList>
            <person name="Harrison J."/>
            <person name="Moore K.A."/>
            <person name="Paszkiewicz K."/>
            <person name="Jones T."/>
            <person name="Grant M."/>
            <person name="Ambacheew D."/>
            <person name="Muzemil S."/>
            <person name="Studholme D.J."/>
        </authorList>
    </citation>
    <scope>NUCLEOTIDE SEQUENCE [LARGE SCALE GENOMIC DNA]</scope>
</reference>
<feature type="non-terminal residue" evidence="2">
    <location>
        <position position="77"/>
    </location>
</feature>
<evidence type="ECO:0000256" key="1">
    <source>
        <dbReference type="SAM" id="MobiDB-lite"/>
    </source>
</evidence>
<evidence type="ECO:0000313" key="3">
    <source>
        <dbReference type="Proteomes" id="UP000287651"/>
    </source>
</evidence>
<dbReference type="Proteomes" id="UP000287651">
    <property type="component" value="Unassembled WGS sequence"/>
</dbReference>
<dbReference type="PANTHER" id="PTHR38370:SF1">
    <property type="entry name" value="BETA-1,4-XYLOSIDASE"/>
    <property type="match status" value="1"/>
</dbReference>
<organism evidence="2 3">
    <name type="scientific">Ensete ventricosum</name>
    <name type="common">Abyssinian banana</name>
    <name type="synonym">Musa ensete</name>
    <dbReference type="NCBI Taxonomy" id="4639"/>
    <lineage>
        <taxon>Eukaryota</taxon>
        <taxon>Viridiplantae</taxon>
        <taxon>Streptophyta</taxon>
        <taxon>Embryophyta</taxon>
        <taxon>Tracheophyta</taxon>
        <taxon>Spermatophyta</taxon>
        <taxon>Magnoliopsida</taxon>
        <taxon>Liliopsida</taxon>
        <taxon>Zingiberales</taxon>
        <taxon>Musaceae</taxon>
        <taxon>Ensete</taxon>
    </lineage>
</organism>
<sequence length="77" mass="8798">MEGLIPFVIHAIKRRRDRSSYRCLSRGTRSLSMDHLPDHEGEAEAPASKFGHDSSYRRSRSERRSPPDHPIGPSRSL</sequence>
<dbReference type="PANTHER" id="PTHR38370">
    <property type="entry name" value="BETA-1,4-XYLOSIDASE"/>
    <property type="match status" value="1"/>
</dbReference>
<name>A0A426ZV98_ENSVE</name>
<protein>
    <submittedName>
        <fullName evidence="2">Uncharacterized protein</fullName>
    </submittedName>
</protein>
<gene>
    <name evidence="2" type="ORF">B296_00037524</name>
</gene>
<dbReference type="AlphaFoldDB" id="A0A426ZV98"/>
<accession>A0A426ZV98</accession>
<proteinExistence type="predicted"/>
<comment type="caution">
    <text evidence="2">The sequence shown here is derived from an EMBL/GenBank/DDBJ whole genome shotgun (WGS) entry which is preliminary data.</text>
</comment>